<evidence type="ECO:0000256" key="1">
    <source>
        <dbReference type="SAM" id="Phobius"/>
    </source>
</evidence>
<evidence type="ECO:0000313" key="2">
    <source>
        <dbReference type="EMBL" id="KKS07759.1"/>
    </source>
</evidence>
<dbReference type="EMBL" id="LCBF01000002">
    <property type="protein sequence ID" value="KKS07759.1"/>
    <property type="molecule type" value="Genomic_DNA"/>
</dbReference>
<reference evidence="2 3" key="1">
    <citation type="journal article" date="2015" name="Nature">
        <title>rRNA introns, odd ribosomes, and small enigmatic genomes across a large radiation of phyla.</title>
        <authorList>
            <person name="Brown C.T."/>
            <person name="Hug L.A."/>
            <person name="Thomas B.C."/>
            <person name="Sharon I."/>
            <person name="Castelle C.J."/>
            <person name="Singh A."/>
            <person name="Wilkins M.J."/>
            <person name="Williams K.H."/>
            <person name="Banfield J.F."/>
        </authorList>
    </citation>
    <scope>NUCLEOTIDE SEQUENCE [LARGE SCALE GENOMIC DNA]</scope>
</reference>
<comment type="caution">
    <text evidence="2">The sequence shown here is derived from an EMBL/GenBank/DDBJ whole genome shotgun (WGS) entry which is preliminary data.</text>
</comment>
<gene>
    <name evidence="2" type="ORF">UU59_C0002G0006</name>
</gene>
<feature type="transmembrane region" description="Helical" evidence="1">
    <location>
        <begin position="12"/>
        <end position="32"/>
    </location>
</feature>
<keyword evidence="1" id="KW-0812">Transmembrane</keyword>
<keyword evidence="1" id="KW-0472">Membrane</keyword>
<dbReference type="Proteomes" id="UP000034544">
    <property type="component" value="Unassembled WGS sequence"/>
</dbReference>
<sequence length="296" mass="32729">MKSAWYYVKLGVLMLVLFSETFFLTTLINGFVSQGDFFNINIPFSLQVVGVMTLIILTFALTVGAWDVWYFNILTPLAIATGIMVPLLATSTTYALIAAGVAFILMAAESFRSYKIKKLLIKFDALLVLRFAVRGILLVFSILAGLIIILGASNVKEIDFGKLIAEVAEKPIKSTVNSQLQQTMERQTIYSGYSAEEIQKLLDEYGVQTTGASPDSITNNLDIKSMIQTQVNDLIAPYKELVRPLIAVLVFGLFQLYATVSYAIYSLFVGLLISIAKKTGLLKVVTQTVEKQDLQF</sequence>
<feature type="transmembrane region" description="Helical" evidence="1">
    <location>
        <begin position="245"/>
        <end position="273"/>
    </location>
</feature>
<protein>
    <submittedName>
        <fullName evidence="2">Uncharacterized protein</fullName>
    </submittedName>
</protein>
<feature type="transmembrane region" description="Helical" evidence="1">
    <location>
        <begin position="69"/>
        <end position="88"/>
    </location>
</feature>
<feature type="transmembrane region" description="Helical" evidence="1">
    <location>
        <begin position="44"/>
        <end position="62"/>
    </location>
</feature>
<feature type="transmembrane region" description="Helical" evidence="1">
    <location>
        <begin position="94"/>
        <end position="111"/>
    </location>
</feature>
<organism evidence="2 3">
    <name type="scientific">candidate division WWE3 bacterium GW2011_GWE1_41_27</name>
    <dbReference type="NCBI Taxonomy" id="1619131"/>
    <lineage>
        <taxon>Bacteria</taxon>
        <taxon>Katanobacteria</taxon>
    </lineage>
</organism>
<dbReference type="AlphaFoldDB" id="A0A0G0W432"/>
<feature type="transmembrane region" description="Helical" evidence="1">
    <location>
        <begin position="131"/>
        <end position="152"/>
    </location>
</feature>
<name>A0A0G0W432_UNCKA</name>
<accession>A0A0G0W432</accession>
<evidence type="ECO:0000313" key="3">
    <source>
        <dbReference type="Proteomes" id="UP000034544"/>
    </source>
</evidence>
<proteinExistence type="predicted"/>
<keyword evidence="1" id="KW-1133">Transmembrane helix</keyword>